<accession>A0AAD0E405</accession>
<dbReference type="AlphaFoldDB" id="A0AAD0E405"/>
<name>A0AAD0E405_9ACTN</name>
<dbReference type="RefSeq" id="WP_095697127.1">
    <property type="nucleotide sequence ID" value="NZ_CP016778.1"/>
</dbReference>
<proteinExistence type="predicted"/>
<reference evidence="1 2" key="1">
    <citation type="submission" date="2016-07" db="EMBL/GenBank/DDBJ databases">
        <title>High microdiversification within the ubiquitous acI lineage of Actinobacteria.</title>
        <authorList>
            <person name="Neuenschwander S.M."/>
            <person name="Salcher M."/>
            <person name="Ghai R."/>
            <person name="Pernthaler J."/>
        </authorList>
    </citation>
    <scope>NUCLEOTIDE SEQUENCE [LARGE SCALE GENOMIC DNA]</scope>
    <source>
        <strain evidence="1">MMS-IIB-76</strain>
    </source>
</reference>
<dbReference type="InterPro" id="IPR054206">
    <property type="entry name" value="DUF6912"/>
</dbReference>
<organism evidence="1 2">
    <name type="scientific">Candidatus Planktophila versatilis</name>
    <dbReference type="NCBI Taxonomy" id="1884905"/>
    <lineage>
        <taxon>Bacteria</taxon>
        <taxon>Bacillati</taxon>
        <taxon>Actinomycetota</taxon>
        <taxon>Actinomycetes</taxon>
        <taxon>Candidatus Nanopelagicales</taxon>
        <taxon>Candidatus Nanopelagicaceae</taxon>
        <taxon>Candidatus Planktophila</taxon>
    </lineage>
</organism>
<dbReference type="EMBL" id="CP016778">
    <property type="protein sequence ID" value="ASY22868.1"/>
    <property type="molecule type" value="Genomic_DNA"/>
</dbReference>
<evidence type="ECO:0000313" key="2">
    <source>
        <dbReference type="Proteomes" id="UP000217194"/>
    </source>
</evidence>
<dbReference type="Pfam" id="PF21853">
    <property type="entry name" value="DUF6912"/>
    <property type="match status" value="1"/>
</dbReference>
<gene>
    <name evidence="1" type="ORF">A1sIIB76_04800</name>
</gene>
<dbReference type="Proteomes" id="UP000217194">
    <property type="component" value="Chromosome"/>
</dbReference>
<protein>
    <submittedName>
        <fullName evidence="1">Uncharacterized protein</fullName>
    </submittedName>
</protein>
<sequence length="129" mass="13964">MRAYIGVTASEIQEFLQSGEFDVSDAYAATPTFISSNSDLDEEEVEYTLSLIAAEDAVELLGSAVGTACVLALEVPESNIEAEHELSISLSAPLLWDYVQCCFEVSADGQELTWFATQEIASNLATWLS</sequence>
<evidence type="ECO:0000313" key="1">
    <source>
        <dbReference type="EMBL" id="ASY22868.1"/>
    </source>
</evidence>